<evidence type="ECO:0000313" key="1">
    <source>
        <dbReference type="EMBL" id="CAH9103327.1"/>
    </source>
</evidence>
<comment type="caution">
    <text evidence="1">The sequence shown here is derived from an EMBL/GenBank/DDBJ whole genome shotgun (WGS) entry which is preliminary data.</text>
</comment>
<accession>A0A9P0ZLQ1</accession>
<dbReference type="OrthoDB" id="1434682at2759"/>
<name>A0A9P0ZLQ1_CUSEU</name>
<gene>
    <name evidence="1" type="ORF">CEURO_LOCUS16078</name>
</gene>
<evidence type="ECO:0000313" key="2">
    <source>
        <dbReference type="Proteomes" id="UP001152484"/>
    </source>
</evidence>
<organism evidence="1 2">
    <name type="scientific">Cuscuta europaea</name>
    <name type="common">European dodder</name>
    <dbReference type="NCBI Taxonomy" id="41803"/>
    <lineage>
        <taxon>Eukaryota</taxon>
        <taxon>Viridiplantae</taxon>
        <taxon>Streptophyta</taxon>
        <taxon>Embryophyta</taxon>
        <taxon>Tracheophyta</taxon>
        <taxon>Spermatophyta</taxon>
        <taxon>Magnoliopsida</taxon>
        <taxon>eudicotyledons</taxon>
        <taxon>Gunneridae</taxon>
        <taxon>Pentapetalae</taxon>
        <taxon>asterids</taxon>
        <taxon>lamiids</taxon>
        <taxon>Solanales</taxon>
        <taxon>Convolvulaceae</taxon>
        <taxon>Cuscuteae</taxon>
        <taxon>Cuscuta</taxon>
        <taxon>Cuscuta subgen. Cuscuta</taxon>
    </lineage>
</organism>
<dbReference type="Proteomes" id="UP001152484">
    <property type="component" value="Unassembled WGS sequence"/>
</dbReference>
<keyword evidence="2" id="KW-1185">Reference proteome</keyword>
<reference evidence="1" key="1">
    <citation type="submission" date="2022-07" db="EMBL/GenBank/DDBJ databases">
        <authorList>
            <person name="Macas J."/>
            <person name="Novak P."/>
            <person name="Neumann P."/>
        </authorList>
    </citation>
    <scope>NUCLEOTIDE SEQUENCE</scope>
</reference>
<protein>
    <submittedName>
        <fullName evidence="1">Uncharacterized protein</fullName>
    </submittedName>
</protein>
<dbReference type="EMBL" id="CAMAPE010000045">
    <property type="protein sequence ID" value="CAH9103327.1"/>
    <property type="molecule type" value="Genomic_DNA"/>
</dbReference>
<sequence length="86" mass="9869">MKQRRTQGEGSSGATRPFFLLPFSSFLFSREIIQLLHESFVHECMRATEEMYSVLRSREKICVCILLGRLTKAAIISRFRAIVANS</sequence>
<dbReference type="AlphaFoldDB" id="A0A9P0ZLQ1"/>
<proteinExistence type="predicted"/>